<comment type="caution">
    <text evidence="8">The sequence shown here is derived from an EMBL/GenBank/DDBJ whole genome shotgun (WGS) entry which is preliminary data.</text>
</comment>
<evidence type="ECO:0000256" key="4">
    <source>
        <dbReference type="ARBA" id="ARBA00022741"/>
    </source>
</evidence>
<evidence type="ECO:0000313" key="9">
    <source>
        <dbReference type="Proteomes" id="UP000235145"/>
    </source>
</evidence>
<protein>
    <recommendedName>
        <fullName evidence="7">Protein kinase domain-containing protein</fullName>
    </recommendedName>
</protein>
<organism evidence="8 9">
    <name type="scientific">Lactuca sativa</name>
    <name type="common">Garden lettuce</name>
    <dbReference type="NCBI Taxonomy" id="4236"/>
    <lineage>
        <taxon>Eukaryota</taxon>
        <taxon>Viridiplantae</taxon>
        <taxon>Streptophyta</taxon>
        <taxon>Embryophyta</taxon>
        <taxon>Tracheophyta</taxon>
        <taxon>Spermatophyta</taxon>
        <taxon>Magnoliopsida</taxon>
        <taxon>eudicotyledons</taxon>
        <taxon>Gunneridae</taxon>
        <taxon>Pentapetalae</taxon>
        <taxon>asterids</taxon>
        <taxon>campanulids</taxon>
        <taxon>Asterales</taxon>
        <taxon>Asteraceae</taxon>
        <taxon>Cichorioideae</taxon>
        <taxon>Cichorieae</taxon>
        <taxon>Lactucinae</taxon>
        <taxon>Lactuca</taxon>
    </lineage>
</organism>
<reference evidence="8 9" key="1">
    <citation type="journal article" date="2017" name="Nat. Commun.">
        <title>Genome assembly with in vitro proximity ligation data and whole-genome triplication in lettuce.</title>
        <authorList>
            <person name="Reyes-Chin-Wo S."/>
            <person name="Wang Z."/>
            <person name="Yang X."/>
            <person name="Kozik A."/>
            <person name="Arikit S."/>
            <person name="Song C."/>
            <person name="Xia L."/>
            <person name="Froenicke L."/>
            <person name="Lavelle D.O."/>
            <person name="Truco M.J."/>
            <person name="Xia R."/>
            <person name="Zhu S."/>
            <person name="Xu C."/>
            <person name="Xu H."/>
            <person name="Xu X."/>
            <person name="Cox K."/>
            <person name="Korf I."/>
            <person name="Meyers B.C."/>
            <person name="Michelmore R.W."/>
        </authorList>
    </citation>
    <scope>NUCLEOTIDE SEQUENCE [LARGE SCALE GENOMIC DNA]</scope>
    <source>
        <strain evidence="9">cv. Salinas</strain>
        <tissue evidence="8">Seedlings</tissue>
    </source>
</reference>
<dbReference type="GO" id="GO:0005524">
    <property type="term" value="F:ATP binding"/>
    <property type="evidence" value="ECO:0007669"/>
    <property type="project" value="UniProtKB-KW"/>
</dbReference>
<keyword evidence="3" id="KW-0808">Transferase</keyword>
<dbReference type="SUPFAM" id="SSF56112">
    <property type="entry name" value="Protein kinase-like (PK-like)"/>
    <property type="match status" value="1"/>
</dbReference>
<dbReference type="Pfam" id="PF00069">
    <property type="entry name" value="Pkinase"/>
    <property type="match status" value="1"/>
</dbReference>
<comment type="similarity">
    <text evidence="1">Belongs to the protein kinase superfamily. CMGC Ser/Thr protein kinase family. GSK-3 subfamily.</text>
</comment>
<keyword evidence="2" id="KW-0723">Serine/threonine-protein kinase</keyword>
<name>A0A9R1XI40_LACSA</name>
<dbReference type="Gene3D" id="1.10.510.10">
    <property type="entry name" value="Transferase(Phosphotransferase) domain 1"/>
    <property type="match status" value="1"/>
</dbReference>
<keyword evidence="6" id="KW-0067">ATP-binding</keyword>
<dbReference type="PROSITE" id="PS50011">
    <property type="entry name" value="PROTEIN_KINASE_DOM"/>
    <property type="match status" value="1"/>
</dbReference>
<evidence type="ECO:0000256" key="5">
    <source>
        <dbReference type="ARBA" id="ARBA00022777"/>
    </source>
</evidence>
<proteinExistence type="inferred from homology"/>
<keyword evidence="5" id="KW-0418">Kinase</keyword>
<sequence>MRVLALGIYGVDVYNDIELLYTDCYNMSVGMAHNQVEKGGANSMFVDKLPEGVNEMTIKDDKEMEATMVDGNGMEIGHIIVTTIKGFLFVREKCLETGYTSSIDIWSIGCVLAELLLGQPLFPGESGVDQLVEIIKMELIATAYSSGRYKGGSPQVLKFRHVMTFFWNGNRSRYFNVELEEYMDIIGDS</sequence>
<keyword evidence="4" id="KW-0547">Nucleotide-binding</keyword>
<feature type="domain" description="Protein kinase" evidence="7">
    <location>
        <begin position="1"/>
        <end position="189"/>
    </location>
</feature>
<dbReference type="InterPro" id="IPR000719">
    <property type="entry name" value="Prot_kinase_dom"/>
</dbReference>
<dbReference type="InterPro" id="IPR050591">
    <property type="entry name" value="GSK-3"/>
</dbReference>
<evidence type="ECO:0000256" key="3">
    <source>
        <dbReference type="ARBA" id="ARBA00022679"/>
    </source>
</evidence>
<gene>
    <name evidence="8" type="ORF">LSAT_V11C400209450</name>
</gene>
<evidence type="ECO:0000256" key="6">
    <source>
        <dbReference type="ARBA" id="ARBA00022840"/>
    </source>
</evidence>
<dbReference type="PANTHER" id="PTHR24057:SF0">
    <property type="entry name" value="PROTEIN KINASE SHAGGY-RELATED"/>
    <property type="match status" value="1"/>
</dbReference>
<dbReference type="GO" id="GO:0004674">
    <property type="term" value="F:protein serine/threonine kinase activity"/>
    <property type="evidence" value="ECO:0007669"/>
    <property type="project" value="UniProtKB-KW"/>
</dbReference>
<dbReference type="Proteomes" id="UP000235145">
    <property type="component" value="Unassembled WGS sequence"/>
</dbReference>
<keyword evidence="9" id="KW-1185">Reference proteome</keyword>
<dbReference type="AlphaFoldDB" id="A0A9R1XI40"/>
<dbReference type="EMBL" id="NBSK02000004">
    <property type="protein sequence ID" value="KAJ0213906.1"/>
    <property type="molecule type" value="Genomic_DNA"/>
</dbReference>
<accession>A0A9R1XI40</accession>
<evidence type="ECO:0000256" key="1">
    <source>
        <dbReference type="ARBA" id="ARBA00005527"/>
    </source>
</evidence>
<evidence type="ECO:0000256" key="2">
    <source>
        <dbReference type="ARBA" id="ARBA00022527"/>
    </source>
</evidence>
<dbReference type="PANTHER" id="PTHR24057">
    <property type="entry name" value="GLYCOGEN SYNTHASE KINASE-3 ALPHA"/>
    <property type="match status" value="1"/>
</dbReference>
<evidence type="ECO:0000259" key="7">
    <source>
        <dbReference type="PROSITE" id="PS50011"/>
    </source>
</evidence>
<evidence type="ECO:0000313" key="8">
    <source>
        <dbReference type="EMBL" id="KAJ0213906.1"/>
    </source>
</evidence>
<dbReference type="InterPro" id="IPR011009">
    <property type="entry name" value="Kinase-like_dom_sf"/>
</dbReference>